<sequence length="461" mass="51181">MRINRRSTFLSDPVSDLIDVENREVSVAALHDPDLYELEMERIFAKAWLLLGHESEIPNVGDYVVRLMGEDQVIVARAADGQVHVSLNVCPHRAMHICIADSGNARVHKCIYHGWAFRPDGSFIGAPIEKEKMHGEIKSKEQLGLKKARVTVYGGLVFATWNHDGPTLEDFLGDMKFYYDMLFCRTDGGLEILGPPQRLTIDANWKTAGEQSACDGFHTLTLHQSLLEGGAMAGEENTEHESAPAMYGVNVSGNGHSLRCIPADTSWAMMAGKTHAGMTDDERLELMPPPGITKDLLPQVRKNLSAEQLHVFAKAPPVVGGMFPNVNLLFIYSPLRDGTLGSAMVMHSINPKGPEKFEWVTYFFAEKDTPEEVKAMMRAAATQGTGTSGVIEQDDSDTWPHMSESARGVIGRTETLKYQAILGETRPDDWPDKAKVYSGFSKDDAQWNWWLAYRDLMLAEA</sequence>
<dbReference type="GO" id="GO:0051213">
    <property type="term" value="F:dioxygenase activity"/>
    <property type="evidence" value="ECO:0007669"/>
    <property type="project" value="UniProtKB-KW"/>
</dbReference>
<dbReference type="Proteomes" id="UP000552757">
    <property type="component" value="Unassembled WGS sequence"/>
</dbReference>
<evidence type="ECO:0000256" key="8">
    <source>
        <dbReference type="ARBA" id="ARBA00023027"/>
    </source>
</evidence>
<name>A0A7W6GQ39_9SPHN</name>
<evidence type="ECO:0000256" key="1">
    <source>
        <dbReference type="ARBA" id="ARBA00008751"/>
    </source>
</evidence>
<dbReference type="Pfam" id="PF00848">
    <property type="entry name" value="Ring_hydroxyl_A"/>
    <property type="match status" value="1"/>
</dbReference>
<protein>
    <submittedName>
        <fullName evidence="10">Phenylpropionate dioxygenase-like ring-hydroxylating dioxygenase large terminal subunit</fullName>
    </submittedName>
</protein>
<comment type="caution">
    <text evidence="10">The sequence shown here is derived from an EMBL/GenBank/DDBJ whole genome shotgun (WGS) entry which is preliminary data.</text>
</comment>
<evidence type="ECO:0000313" key="10">
    <source>
        <dbReference type="EMBL" id="MBB3983088.1"/>
    </source>
</evidence>
<keyword evidence="4 10" id="KW-0223">Dioxygenase</keyword>
<dbReference type="RefSeq" id="WP_183956082.1">
    <property type="nucleotide sequence ID" value="NZ_JACIEB010000006.1"/>
</dbReference>
<dbReference type="SUPFAM" id="SSF55961">
    <property type="entry name" value="Bet v1-like"/>
    <property type="match status" value="1"/>
</dbReference>
<dbReference type="PROSITE" id="PS00570">
    <property type="entry name" value="RING_HYDROXYL_ALPHA"/>
    <property type="match status" value="1"/>
</dbReference>
<evidence type="ECO:0000313" key="11">
    <source>
        <dbReference type="Proteomes" id="UP000552757"/>
    </source>
</evidence>
<keyword evidence="3" id="KW-0479">Metal-binding</keyword>
<dbReference type="InterPro" id="IPR001663">
    <property type="entry name" value="Rng_hydr_dOase-A"/>
</dbReference>
<dbReference type="PANTHER" id="PTHR43756">
    <property type="entry name" value="CHOLINE MONOOXYGENASE, CHLOROPLASTIC"/>
    <property type="match status" value="1"/>
</dbReference>
<keyword evidence="11" id="KW-1185">Reference proteome</keyword>
<proteinExistence type="inferred from homology"/>
<comment type="similarity">
    <text evidence="1">Belongs to the bacterial ring-hydroxylating dioxygenase alpha subunit family.</text>
</comment>
<dbReference type="InterPro" id="IPR015881">
    <property type="entry name" value="ARHD_Rieske_2Fe_2S"/>
</dbReference>
<feature type="domain" description="Rieske" evidence="9">
    <location>
        <begin position="48"/>
        <end position="159"/>
    </location>
</feature>
<accession>A0A7W6GQ39</accession>
<evidence type="ECO:0000256" key="2">
    <source>
        <dbReference type="ARBA" id="ARBA00022714"/>
    </source>
</evidence>
<dbReference type="SUPFAM" id="SSF50022">
    <property type="entry name" value="ISP domain"/>
    <property type="match status" value="1"/>
</dbReference>
<dbReference type="GO" id="GO:0005506">
    <property type="term" value="F:iron ion binding"/>
    <property type="evidence" value="ECO:0007669"/>
    <property type="project" value="InterPro"/>
</dbReference>
<dbReference type="Gene3D" id="2.102.10.10">
    <property type="entry name" value="Rieske [2Fe-2S] iron-sulphur domain"/>
    <property type="match status" value="1"/>
</dbReference>
<dbReference type="AlphaFoldDB" id="A0A7W6GQ39"/>
<evidence type="ECO:0000256" key="6">
    <source>
        <dbReference type="ARBA" id="ARBA00023004"/>
    </source>
</evidence>
<keyword evidence="2" id="KW-0001">2Fe-2S</keyword>
<dbReference type="PANTHER" id="PTHR43756:SF1">
    <property type="entry name" value="3-PHENYLPROPIONATE_CINNAMIC ACID DIOXYGENASE SUBUNIT ALPHA"/>
    <property type="match status" value="1"/>
</dbReference>
<gene>
    <name evidence="10" type="ORF">GGR44_002768</name>
</gene>
<dbReference type="PRINTS" id="PR00090">
    <property type="entry name" value="RNGDIOXGNASE"/>
</dbReference>
<dbReference type="InterPro" id="IPR036922">
    <property type="entry name" value="Rieske_2Fe-2S_sf"/>
</dbReference>
<dbReference type="Gene3D" id="3.90.380.10">
    <property type="entry name" value="Naphthalene 1,2-dioxygenase Alpha Subunit, Chain A, domain 1"/>
    <property type="match status" value="1"/>
</dbReference>
<dbReference type="InterPro" id="IPR017941">
    <property type="entry name" value="Rieske_2Fe-2S"/>
</dbReference>
<dbReference type="PROSITE" id="PS51296">
    <property type="entry name" value="RIESKE"/>
    <property type="match status" value="1"/>
</dbReference>
<dbReference type="Pfam" id="PF00355">
    <property type="entry name" value="Rieske"/>
    <property type="match status" value="1"/>
</dbReference>
<evidence type="ECO:0000256" key="7">
    <source>
        <dbReference type="ARBA" id="ARBA00023014"/>
    </source>
</evidence>
<dbReference type="EMBL" id="JACIEB010000006">
    <property type="protein sequence ID" value="MBB3983088.1"/>
    <property type="molecule type" value="Genomic_DNA"/>
</dbReference>
<keyword evidence="7" id="KW-0411">Iron-sulfur</keyword>
<keyword evidence="8" id="KW-0520">NAD</keyword>
<evidence type="ECO:0000256" key="3">
    <source>
        <dbReference type="ARBA" id="ARBA00022723"/>
    </source>
</evidence>
<keyword evidence="5" id="KW-0560">Oxidoreductase</keyword>
<keyword evidence="6" id="KW-0408">Iron</keyword>
<evidence type="ECO:0000256" key="4">
    <source>
        <dbReference type="ARBA" id="ARBA00022964"/>
    </source>
</evidence>
<evidence type="ECO:0000259" key="9">
    <source>
        <dbReference type="PROSITE" id="PS51296"/>
    </source>
</evidence>
<dbReference type="InterPro" id="IPR015879">
    <property type="entry name" value="Ring_hydroxy_dOase_asu_C_dom"/>
</dbReference>
<dbReference type="GO" id="GO:0051537">
    <property type="term" value="F:2 iron, 2 sulfur cluster binding"/>
    <property type="evidence" value="ECO:0007669"/>
    <property type="project" value="UniProtKB-KW"/>
</dbReference>
<reference evidence="10 11" key="1">
    <citation type="submission" date="2020-08" db="EMBL/GenBank/DDBJ databases">
        <title>Genomic Encyclopedia of Type Strains, Phase IV (KMG-IV): sequencing the most valuable type-strain genomes for metagenomic binning, comparative biology and taxonomic classification.</title>
        <authorList>
            <person name="Goeker M."/>
        </authorList>
    </citation>
    <scope>NUCLEOTIDE SEQUENCE [LARGE SCALE GENOMIC DNA]</scope>
    <source>
        <strain evidence="10 11">DSM 29348</strain>
    </source>
</reference>
<evidence type="ECO:0000256" key="5">
    <source>
        <dbReference type="ARBA" id="ARBA00023002"/>
    </source>
</evidence>
<organism evidence="10 11">
    <name type="scientific">Sphingobium fontiphilum</name>
    <dbReference type="NCBI Taxonomy" id="944425"/>
    <lineage>
        <taxon>Bacteria</taxon>
        <taxon>Pseudomonadati</taxon>
        <taxon>Pseudomonadota</taxon>
        <taxon>Alphaproteobacteria</taxon>
        <taxon>Sphingomonadales</taxon>
        <taxon>Sphingomonadaceae</taxon>
        <taxon>Sphingobium</taxon>
    </lineage>
</organism>